<evidence type="ECO:0008006" key="3">
    <source>
        <dbReference type="Google" id="ProtNLM"/>
    </source>
</evidence>
<accession>A0A2P5WH00</accession>
<dbReference type="OrthoDB" id="1926761at2759"/>
<protein>
    <recommendedName>
        <fullName evidence="3">DUF4283 domain-containing protein</fullName>
    </recommendedName>
</protein>
<dbReference type="EMBL" id="KZ667640">
    <property type="protein sequence ID" value="PPR90369.1"/>
    <property type="molecule type" value="Genomic_DNA"/>
</dbReference>
<name>A0A2P5WH00_GOSBA</name>
<dbReference type="Proteomes" id="UP000239757">
    <property type="component" value="Unassembled WGS sequence"/>
</dbReference>
<evidence type="ECO:0000313" key="2">
    <source>
        <dbReference type="Proteomes" id="UP000239757"/>
    </source>
</evidence>
<organism evidence="1 2">
    <name type="scientific">Gossypium barbadense</name>
    <name type="common">Sea Island cotton</name>
    <name type="synonym">Hibiscus barbadensis</name>
    <dbReference type="NCBI Taxonomy" id="3634"/>
    <lineage>
        <taxon>Eukaryota</taxon>
        <taxon>Viridiplantae</taxon>
        <taxon>Streptophyta</taxon>
        <taxon>Embryophyta</taxon>
        <taxon>Tracheophyta</taxon>
        <taxon>Spermatophyta</taxon>
        <taxon>Magnoliopsida</taxon>
        <taxon>eudicotyledons</taxon>
        <taxon>Gunneridae</taxon>
        <taxon>Pentapetalae</taxon>
        <taxon>rosids</taxon>
        <taxon>malvids</taxon>
        <taxon>Malvales</taxon>
        <taxon>Malvaceae</taxon>
        <taxon>Malvoideae</taxon>
        <taxon>Gossypium</taxon>
    </lineage>
</organism>
<gene>
    <name evidence="1" type="ORF">GOBAR_AA30316</name>
</gene>
<dbReference type="AlphaFoldDB" id="A0A2P5WH00"/>
<evidence type="ECO:0000313" key="1">
    <source>
        <dbReference type="EMBL" id="PPR90369.1"/>
    </source>
</evidence>
<proteinExistence type="predicted"/>
<sequence length="125" mass="14223">MLLDDQDSDKESRENLNGVETLPTIRIGKLVGKPIKVDSNTSLGTRGKFAGICVEVDLSKPLLSQRHKRSRCSRRLWPRPTVTENLVDADGPKRYGPWMLVKRNPSEGKKHQQQEFRDGAYFQGF</sequence>
<reference evidence="1 2" key="1">
    <citation type="submission" date="2015-01" db="EMBL/GenBank/DDBJ databases">
        <title>Genome of allotetraploid Gossypium barbadense reveals genomic plasticity and fiber elongation in cotton evolution.</title>
        <authorList>
            <person name="Chen X."/>
            <person name="Liu X."/>
            <person name="Zhao B."/>
            <person name="Zheng H."/>
            <person name="Hu Y."/>
            <person name="Lu G."/>
            <person name="Yang C."/>
            <person name="Chen J."/>
            <person name="Shan C."/>
            <person name="Zhang L."/>
            <person name="Zhou Y."/>
            <person name="Wang L."/>
            <person name="Guo W."/>
            <person name="Bai Y."/>
            <person name="Ruan J."/>
            <person name="Shangguan X."/>
            <person name="Mao Y."/>
            <person name="Jiang J."/>
            <person name="Zhu Y."/>
            <person name="Lei J."/>
            <person name="Kang H."/>
            <person name="Chen S."/>
            <person name="He X."/>
            <person name="Wang R."/>
            <person name="Wang Y."/>
            <person name="Chen J."/>
            <person name="Wang L."/>
            <person name="Yu S."/>
            <person name="Wang B."/>
            <person name="Wei J."/>
            <person name="Song S."/>
            <person name="Lu X."/>
            <person name="Gao Z."/>
            <person name="Gu W."/>
            <person name="Deng X."/>
            <person name="Ma D."/>
            <person name="Wang S."/>
            <person name="Liang W."/>
            <person name="Fang L."/>
            <person name="Cai C."/>
            <person name="Zhu X."/>
            <person name="Zhou B."/>
            <person name="Zhang Y."/>
            <person name="Chen Z."/>
            <person name="Xu S."/>
            <person name="Zhu R."/>
            <person name="Wang S."/>
            <person name="Zhang T."/>
            <person name="Zhao G."/>
        </authorList>
    </citation>
    <scope>NUCLEOTIDE SEQUENCE [LARGE SCALE GENOMIC DNA]</scope>
    <source>
        <strain evidence="2">cv. Xinhai21</strain>
        <tissue evidence="1">Leaf</tissue>
    </source>
</reference>